<protein>
    <submittedName>
        <fullName evidence="2">Aureolysin</fullName>
    </submittedName>
</protein>
<evidence type="ECO:0000313" key="3">
    <source>
        <dbReference type="Proteomes" id="UP000246351"/>
    </source>
</evidence>
<dbReference type="Pfam" id="PF01447">
    <property type="entry name" value="Peptidase_M4"/>
    <property type="match status" value="1"/>
</dbReference>
<proteinExistence type="predicted"/>
<evidence type="ECO:0000259" key="1">
    <source>
        <dbReference type="Pfam" id="PF01447"/>
    </source>
</evidence>
<gene>
    <name evidence="2" type="ORF">DD924_04985</name>
</gene>
<dbReference type="SUPFAM" id="SSF55486">
    <property type="entry name" value="Metalloproteases ('zincins'), catalytic domain"/>
    <property type="match status" value="1"/>
</dbReference>
<evidence type="ECO:0000313" key="2">
    <source>
        <dbReference type="EMBL" id="PWZ99010.1"/>
    </source>
</evidence>
<dbReference type="Proteomes" id="UP000246351">
    <property type="component" value="Unassembled WGS sequence"/>
</dbReference>
<name>A0A317Z9U8_STAPS</name>
<feature type="non-terminal residue" evidence="2">
    <location>
        <position position="137"/>
    </location>
</feature>
<comment type="caution">
    <text evidence="2">The sequence shown here is derived from an EMBL/GenBank/DDBJ whole genome shotgun (WGS) entry which is preliminary data.</text>
</comment>
<reference evidence="2 3" key="1">
    <citation type="journal article" date="2018" name="Vet. Microbiol.">
        <title>Clonal diversity and geographic distribution of methicillin-resistant Staphylococcus pseudintermedius from Australian animals: Discovery of novel sequence types.</title>
        <authorList>
            <person name="Worthing K.A."/>
            <person name="Abraham S."/>
            <person name="Coombs G.W."/>
            <person name="Pang S."/>
            <person name="Saputra S."/>
            <person name="Jordan D."/>
            <person name="Trott D.J."/>
            <person name="Norris J.M."/>
        </authorList>
    </citation>
    <scope>NUCLEOTIDE SEQUENCE [LARGE SCALE GENOMIC DNA]</scope>
    <source>
        <strain evidence="2 3">ST71 3</strain>
    </source>
</reference>
<dbReference type="InterPro" id="IPR050728">
    <property type="entry name" value="Zinc_Metalloprotease_M4"/>
</dbReference>
<sequence>DLKVDAETGEVVEKTDLVAHAAATGTGRGVLGDTKRININSIDGGYSLEDVTGSAVMATYAFNPASGSADLITDPDTNFTDDYQRAGVDANYYAKKVYDYYASKFDRRSYDNRDSDIMSIVHVNNFQGQDNRNNAAW</sequence>
<dbReference type="GO" id="GO:0004222">
    <property type="term" value="F:metalloendopeptidase activity"/>
    <property type="evidence" value="ECO:0007669"/>
    <property type="project" value="InterPro"/>
</dbReference>
<feature type="non-terminal residue" evidence="2">
    <location>
        <position position="1"/>
    </location>
</feature>
<dbReference type="PANTHER" id="PTHR33794">
    <property type="entry name" value="BACILLOLYSIN"/>
    <property type="match status" value="1"/>
</dbReference>
<accession>A0A317Z9U8</accession>
<feature type="domain" description="Peptidase M4" evidence="1">
    <location>
        <begin position="24"/>
        <end position="137"/>
    </location>
</feature>
<dbReference type="AlphaFoldDB" id="A0A317Z9U8"/>
<dbReference type="PANTHER" id="PTHR33794:SF1">
    <property type="entry name" value="BACILLOLYSIN"/>
    <property type="match status" value="1"/>
</dbReference>
<dbReference type="Gene3D" id="3.10.170.10">
    <property type="match status" value="1"/>
</dbReference>
<dbReference type="EMBL" id="QEIV01000404">
    <property type="protein sequence ID" value="PWZ99010.1"/>
    <property type="molecule type" value="Genomic_DNA"/>
</dbReference>
<organism evidence="2 3">
    <name type="scientific">Staphylococcus pseudintermedius</name>
    <dbReference type="NCBI Taxonomy" id="283734"/>
    <lineage>
        <taxon>Bacteria</taxon>
        <taxon>Bacillati</taxon>
        <taxon>Bacillota</taxon>
        <taxon>Bacilli</taxon>
        <taxon>Bacillales</taxon>
        <taxon>Staphylococcaceae</taxon>
        <taxon>Staphylococcus</taxon>
        <taxon>Staphylococcus intermedius group</taxon>
    </lineage>
</organism>
<dbReference type="InterPro" id="IPR013856">
    <property type="entry name" value="Peptidase_M4_domain"/>
</dbReference>